<keyword evidence="3" id="KW-0472">Membrane</keyword>
<keyword evidence="3" id="KW-1133">Transmembrane helix</keyword>
<protein>
    <submittedName>
        <fullName evidence="5">Winged helix-turn-helix domain-containing protein</fullName>
    </submittedName>
</protein>
<dbReference type="Gene3D" id="1.10.10.10">
    <property type="entry name" value="Winged helix-like DNA-binding domain superfamily/Winged helix DNA-binding domain"/>
    <property type="match status" value="1"/>
</dbReference>
<reference evidence="5 6" key="1">
    <citation type="submission" date="2023-10" db="EMBL/GenBank/DDBJ databases">
        <title>Marine bacteria isolated from horseshoe crab.</title>
        <authorList>
            <person name="Cheng T.H."/>
        </authorList>
    </citation>
    <scope>NUCLEOTIDE SEQUENCE [LARGE SCALE GENOMIC DNA]</scope>
    <source>
        <strain evidence="5 6">HSC6</strain>
    </source>
</reference>
<feature type="DNA-binding region" description="OmpR/PhoB-type" evidence="2">
    <location>
        <begin position="9"/>
        <end position="107"/>
    </location>
</feature>
<proteinExistence type="predicted"/>
<feature type="domain" description="OmpR/PhoB-type" evidence="4">
    <location>
        <begin position="9"/>
        <end position="107"/>
    </location>
</feature>
<evidence type="ECO:0000259" key="4">
    <source>
        <dbReference type="PROSITE" id="PS51755"/>
    </source>
</evidence>
<feature type="transmembrane region" description="Helical" evidence="3">
    <location>
        <begin position="194"/>
        <end position="215"/>
    </location>
</feature>
<keyword evidence="3" id="KW-0812">Transmembrane</keyword>
<gene>
    <name evidence="5" type="ORF">R2X38_05065</name>
</gene>
<comment type="caution">
    <text evidence="5">The sequence shown here is derived from an EMBL/GenBank/DDBJ whole genome shotgun (WGS) entry which is preliminary data.</text>
</comment>
<dbReference type="Pfam" id="PF00486">
    <property type="entry name" value="Trans_reg_C"/>
    <property type="match status" value="1"/>
</dbReference>
<evidence type="ECO:0000256" key="2">
    <source>
        <dbReference type="PROSITE-ProRule" id="PRU01091"/>
    </source>
</evidence>
<dbReference type="InterPro" id="IPR036388">
    <property type="entry name" value="WH-like_DNA-bd_sf"/>
</dbReference>
<sequence length="273" mass="30575">MQNNQSPTSPYISLQTLEVSVNELTIRHTQTGAKNKLRVKEMELLKILCQNYPEVTLRKELADTIWAGTYASDFTINQTVNGLRSKLFDLGKAYIVTVPKRGYKLTVMPEYHDTEPTTSVIHQSSNLAHSSSVDSSVPSEQPIVTRPTAENAHSKARNTNTVAYKALAEQSASQSISDTKEGSDRNSLSHLKSVRFYLSALCTSLVIVAMLHWFLPTDTAYSMGDTTVLFIPEDSEIEVLENLLEQNNYQYIDKVKETLYGCDENLVCSKIKQ</sequence>
<evidence type="ECO:0000256" key="3">
    <source>
        <dbReference type="SAM" id="Phobius"/>
    </source>
</evidence>
<dbReference type="CDD" id="cd00383">
    <property type="entry name" value="trans_reg_C"/>
    <property type="match status" value="1"/>
</dbReference>
<keyword evidence="1 2" id="KW-0238">DNA-binding</keyword>
<accession>A0ABU3ZE51</accession>
<keyword evidence="6" id="KW-1185">Reference proteome</keyword>
<evidence type="ECO:0000256" key="1">
    <source>
        <dbReference type="ARBA" id="ARBA00023125"/>
    </source>
</evidence>
<dbReference type="InterPro" id="IPR016032">
    <property type="entry name" value="Sig_transdc_resp-reg_C-effctor"/>
</dbReference>
<dbReference type="SUPFAM" id="SSF46894">
    <property type="entry name" value="C-terminal effector domain of the bipartite response regulators"/>
    <property type="match status" value="1"/>
</dbReference>
<dbReference type="RefSeq" id="WP_317521067.1">
    <property type="nucleotide sequence ID" value="NZ_JAWJZI010000002.1"/>
</dbReference>
<dbReference type="Proteomes" id="UP001186452">
    <property type="component" value="Unassembled WGS sequence"/>
</dbReference>
<organism evidence="5 6">
    <name type="scientific">Photobacterium rosenbergii</name>
    <dbReference type="NCBI Taxonomy" id="294936"/>
    <lineage>
        <taxon>Bacteria</taxon>
        <taxon>Pseudomonadati</taxon>
        <taxon>Pseudomonadota</taxon>
        <taxon>Gammaproteobacteria</taxon>
        <taxon>Vibrionales</taxon>
        <taxon>Vibrionaceae</taxon>
        <taxon>Photobacterium</taxon>
    </lineage>
</organism>
<dbReference type="PROSITE" id="PS51755">
    <property type="entry name" value="OMPR_PHOB"/>
    <property type="match status" value="1"/>
</dbReference>
<dbReference type="InterPro" id="IPR001867">
    <property type="entry name" value="OmpR/PhoB-type_DNA-bd"/>
</dbReference>
<name>A0ABU3ZE51_9GAMM</name>
<evidence type="ECO:0000313" key="5">
    <source>
        <dbReference type="EMBL" id="MDV5168370.1"/>
    </source>
</evidence>
<dbReference type="SMART" id="SM00862">
    <property type="entry name" value="Trans_reg_C"/>
    <property type="match status" value="1"/>
</dbReference>
<evidence type="ECO:0000313" key="6">
    <source>
        <dbReference type="Proteomes" id="UP001186452"/>
    </source>
</evidence>
<dbReference type="EMBL" id="JAWJZI010000002">
    <property type="protein sequence ID" value="MDV5168370.1"/>
    <property type="molecule type" value="Genomic_DNA"/>
</dbReference>